<dbReference type="InterPro" id="IPR039422">
    <property type="entry name" value="MarR/SlyA-like"/>
</dbReference>
<organism evidence="3 4">
    <name type="scientific">Azospirillum thermophilum</name>
    <dbReference type="NCBI Taxonomy" id="2202148"/>
    <lineage>
        <taxon>Bacteria</taxon>
        <taxon>Pseudomonadati</taxon>
        <taxon>Pseudomonadota</taxon>
        <taxon>Alphaproteobacteria</taxon>
        <taxon>Rhodospirillales</taxon>
        <taxon>Azospirillaceae</taxon>
        <taxon>Azospirillum</taxon>
    </lineage>
</organism>
<reference evidence="4" key="1">
    <citation type="submission" date="2018-05" db="EMBL/GenBank/DDBJ databases">
        <title>Azospirillum thermophila sp. nov., a novel isolated from hot spring.</title>
        <authorList>
            <person name="Zhao Z."/>
        </authorList>
    </citation>
    <scope>NUCLEOTIDE SEQUENCE [LARGE SCALE GENOMIC DNA]</scope>
    <source>
        <strain evidence="4">CFH 70021</strain>
        <plasmid evidence="4">unnamed3</plasmid>
    </source>
</reference>
<evidence type="ECO:0000259" key="2">
    <source>
        <dbReference type="PROSITE" id="PS50995"/>
    </source>
</evidence>
<gene>
    <name evidence="3" type="ORF">DEW08_27850</name>
</gene>
<evidence type="ECO:0000313" key="3">
    <source>
        <dbReference type="EMBL" id="AWK89846.1"/>
    </source>
</evidence>
<dbReference type="PRINTS" id="PR00598">
    <property type="entry name" value="HTHMARR"/>
</dbReference>
<name>A0A2S2CZB4_9PROT</name>
<dbReference type="SUPFAM" id="SSF46785">
    <property type="entry name" value="Winged helix' DNA-binding domain"/>
    <property type="match status" value="1"/>
</dbReference>
<dbReference type="Proteomes" id="UP000245629">
    <property type="component" value="Plasmid unnamed3"/>
</dbReference>
<feature type="domain" description="HTH marR-type" evidence="2">
    <location>
        <begin position="60"/>
        <end position="201"/>
    </location>
</feature>
<dbReference type="EMBL" id="CP029358">
    <property type="protein sequence ID" value="AWK89846.1"/>
    <property type="molecule type" value="Genomic_DNA"/>
</dbReference>
<dbReference type="Pfam" id="PF12802">
    <property type="entry name" value="MarR_2"/>
    <property type="match status" value="1"/>
</dbReference>
<keyword evidence="3" id="KW-0614">Plasmid</keyword>
<feature type="region of interest" description="Disordered" evidence="1">
    <location>
        <begin position="1"/>
        <end position="54"/>
    </location>
</feature>
<dbReference type="SMART" id="SM00347">
    <property type="entry name" value="HTH_MARR"/>
    <property type="match status" value="1"/>
</dbReference>
<protein>
    <submittedName>
        <fullName evidence="3">MarR family transcriptional regulator</fullName>
    </submittedName>
</protein>
<accession>A0A2S2CZB4</accession>
<evidence type="ECO:0000313" key="4">
    <source>
        <dbReference type="Proteomes" id="UP000245629"/>
    </source>
</evidence>
<dbReference type="AlphaFoldDB" id="A0A2S2CZB4"/>
<dbReference type="PROSITE" id="PS50995">
    <property type="entry name" value="HTH_MARR_2"/>
    <property type="match status" value="1"/>
</dbReference>
<geneLocation type="plasmid" evidence="3 4">
    <name>unnamed3</name>
</geneLocation>
<dbReference type="PANTHER" id="PTHR33164:SF43">
    <property type="entry name" value="HTH-TYPE TRANSCRIPTIONAL REPRESSOR YETL"/>
    <property type="match status" value="1"/>
</dbReference>
<dbReference type="Gene3D" id="1.10.10.10">
    <property type="entry name" value="Winged helix-like DNA-binding domain superfamily/Winged helix DNA-binding domain"/>
    <property type="match status" value="1"/>
</dbReference>
<dbReference type="GO" id="GO:0006950">
    <property type="term" value="P:response to stress"/>
    <property type="evidence" value="ECO:0007669"/>
    <property type="project" value="TreeGrafter"/>
</dbReference>
<dbReference type="GO" id="GO:0003700">
    <property type="term" value="F:DNA-binding transcription factor activity"/>
    <property type="evidence" value="ECO:0007669"/>
    <property type="project" value="InterPro"/>
</dbReference>
<keyword evidence="4" id="KW-1185">Reference proteome</keyword>
<dbReference type="PANTHER" id="PTHR33164">
    <property type="entry name" value="TRANSCRIPTIONAL REGULATOR, MARR FAMILY"/>
    <property type="match status" value="1"/>
</dbReference>
<sequence>MGSKATSPRRAPTARNPQLARQAPQPVLAGPPEATIAEPPADPSPSQGRATRPGRADHAEIRLWLRLLFCANRIESILQSRLNKAFGLSLARFDLLAQLERAGEGLTMTEVSRRMMVTNGATTSLVDRLVEDGLVSREAHPQDRRTNIISLTPLGRDRFLAMAREHEGWLVGLLSDLDPETKTALLDGLGDLKHRLDKITE</sequence>
<dbReference type="InterPro" id="IPR000835">
    <property type="entry name" value="HTH_MarR-typ"/>
</dbReference>
<dbReference type="RefSeq" id="WP_109333551.1">
    <property type="nucleotide sequence ID" value="NZ_CP029358.1"/>
</dbReference>
<evidence type="ECO:0000256" key="1">
    <source>
        <dbReference type="SAM" id="MobiDB-lite"/>
    </source>
</evidence>
<dbReference type="InterPro" id="IPR036390">
    <property type="entry name" value="WH_DNA-bd_sf"/>
</dbReference>
<dbReference type="OrthoDB" id="7063965at2"/>
<proteinExistence type="predicted"/>
<dbReference type="InterPro" id="IPR036388">
    <property type="entry name" value="WH-like_DNA-bd_sf"/>
</dbReference>
<dbReference type="KEGG" id="azz:DEW08_27850"/>